<dbReference type="EMBL" id="JAHLQT010021714">
    <property type="protein sequence ID" value="KAG7167324.1"/>
    <property type="molecule type" value="Genomic_DNA"/>
</dbReference>
<comment type="caution">
    <text evidence="1">The sequence shown here is derived from an EMBL/GenBank/DDBJ whole genome shotgun (WGS) entry which is preliminary data.</text>
</comment>
<accession>A0A8J5K4D7</accession>
<dbReference type="Proteomes" id="UP000747542">
    <property type="component" value="Unassembled WGS sequence"/>
</dbReference>
<dbReference type="AlphaFoldDB" id="A0A8J5K4D7"/>
<protein>
    <submittedName>
        <fullName evidence="1">Uncharacterized protein</fullName>
    </submittedName>
</protein>
<evidence type="ECO:0000313" key="1">
    <source>
        <dbReference type="EMBL" id="KAG7167324.1"/>
    </source>
</evidence>
<sequence>MTACNPRYLGVILYGAGKGVVMVPLGKQLSWTEQVTENRSPAITKPPPWMTPIATPSRTFCRNSV</sequence>
<keyword evidence="2" id="KW-1185">Reference proteome</keyword>
<organism evidence="1 2">
    <name type="scientific">Homarus americanus</name>
    <name type="common">American lobster</name>
    <dbReference type="NCBI Taxonomy" id="6706"/>
    <lineage>
        <taxon>Eukaryota</taxon>
        <taxon>Metazoa</taxon>
        <taxon>Ecdysozoa</taxon>
        <taxon>Arthropoda</taxon>
        <taxon>Crustacea</taxon>
        <taxon>Multicrustacea</taxon>
        <taxon>Malacostraca</taxon>
        <taxon>Eumalacostraca</taxon>
        <taxon>Eucarida</taxon>
        <taxon>Decapoda</taxon>
        <taxon>Pleocyemata</taxon>
        <taxon>Astacidea</taxon>
        <taxon>Nephropoidea</taxon>
        <taxon>Nephropidae</taxon>
        <taxon>Homarus</taxon>
    </lineage>
</organism>
<name>A0A8J5K4D7_HOMAM</name>
<gene>
    <name evidence="1" type="ORF">Hamer_G022792</name>
</gene>
<reference evidence="1" key="1">
    <citation type="journal article" date="2021" name="Sci. Adv.">
        <title>The American lobster genome reveals insights on longevity, neural, and immune adaptations.</title>
        <authorList>
            <person name="Polinski J.M."/>
            <person name="Zimin A.V."/>
            <person name="Clark K.F."/>
            <person name="Kohn A.B."/>
            <person name="Sadowski N."/>
            <person name="Timp W."/>
            <person name="Ptitsyn A."/>
            <person name="Khanna P."/>
            <person name="Romanova D.Y."/>
            <person name="Williams P."/>
            <person name="Greenwood S.J."/>
            <person name="Moroz L.L."/>
            <person name="Walt D.R."/>
            <person name="Bodnar A.G."/>
        </authorList>
    </citation>
    <scope>NUCLEOTIDE SEQUENCE</scope>
    <source>
        <strain evidence="1">GMGI-L3</strain>
    </source>
</reference>
<proteinExistence type="predicted"/>
<evidence type="ECO:0000313" key="2">
    <source>
        <dbReference type="Proteomes" id="UP000747542"/>
    </source>
</evidence>